<evidence type="ECO:0000256" key="1">
    <source>
        <dbReference type="SAM" id="MobiDB-lite"/>
    </source>
</evidence>
<feature type="non-terminal residue" evidence="2">
    <location>
        <position position="1"/>
    </location>
</feature>
<evidence type="ECO:0000313" key="2">
    <source>
        <dbReference type="EMBL" id="CAG8774115.1"/>
    </source>
</evidence>
<gene>
    <name evidence="2" type="ORF">CPELLU_LOCUS16021</name>
</gene>
<protein>
    <submittedName>
        <fullName evidence="2">23231_t:CDS:1</fullName>
    </submittedName>
</protein>
<evidence type="ECO:0000313" key="3">
    <source>
        <dbReference type="Proteomes" id="UP000789759"/>
    </source>
</evidence>
<dbReference type="OrthoDB" id="2405345at2759"/>
<feature type="non-terminal residue" evidence="2">
    <location>
        <position position="348"/>
    </location>
</feature>
<proteinExistence type="predicted"/>
<feature type="region of interest" description="Disordered" evidence="1">
    <location>
        <begin position="1"/>
        <end position="47"/>
    </location>
</feature>
<accession>A0A9N9JDH9</accession>
<organism evidence="2 3">
    <name type="scientific">Cetraspora pellucida</name>
    <dbReference type="NCBI Taxonomy" id="1433469"/>
    <lineage>
        <taxon>Eukaryota</taxon>
        <taxon>Fungi</taxon>
        <taxon>Fungi incertae sedis</taxon>
        <taxon>Mucoromycota</taxon>
        <taxon>Glomeromycotina</taxon>
        <taxon>Glomeromycetes</taxon>
        <taxon>Diversisporales</taxon>
        <taxon>Gigasporaceae</taxon>
        <taxon>Cetraspora</taxon>
    </lineage>
</organism>
<reference evidence="2" key="1">
    <citation type="submission" date="2021-06" db="EMBL/GenBank/DDBJ databases">
        <authorList>
            <person name="Kallberg Y."/>
            <person name="Tangrot J."/>
            <person name="Rosling A."/>
        </authorList>
    </citation>
    <scope>NUCLEOTIDE SEQUENCE</scope>
    <source>
        <strain evidence="2">FL966</strain>
    </source>
</reference>
<keyword evidence="3" id="KW-1185">Reference proteome</keyword>
<comment type="caution">
    <text evidence="2">The sequence shown here is derived from an EMBL/GenBank/DDBJ whole genome shotgun (WGS) entry which is preliminary data.</text>
</comment>
<sequence>MSKQSTQVIRYRGRKSDNYSSNSDVYSDNISESGSKNCSDYSSDYESDTETTIKSPILQLLPKVEEQVSNMTSSTEQASLTYPKWQERFDDKFTQKDDYLLPNYRAKEGINKQAPKFSVIDDISKIYGLPGIHECINGQWLLRPVIDINASKERIEAENINTKNVFFSICCSFVRALYRILDCSWKEIIKELVIMTLSDDNKCSYYLLYTPALLVDYLELKEFTELVFRLTGEKYKKFINRGLPDRNFYNRWYNLNDSRVQLPINMNLEQNRDKSEKIFNDPSITEKIQQKNKNNVPPPISHKIKDSKFPKLFLEMLGWIKYNESLTTSERYKERYVKPLSKENDIYI</sequence>
<name>A0A9N9JDH9_9GLOM</name>
<dbReference type="EMBL" id="CAJVQA010022502">
    <property type="protein sequence ID" value="CAG8774115.1"/>
    <property type="molecule type" value="Genomic_DNA"/>
</dbReference>
<dbReference type="AlphaFoldDB" id="A0A9N9JDH9"/>
<dbReference type="Proteomes" id="UP000789759">
    <property type="component" value="Unassembled WGS sequence"/>
</dbReference>
<feature type="compositionally biased region" description="Low complexity" evidence="1">
    <location>
        <begin position="18"/>
        <end position="31"/>
    </location>
</feature>